<dbReference type="InterPro" id="IPR039762">
    <property type="entry name" value="Nmd2/UPF2"/>
</dbReference>
<dbReference type="AlphaFoldDB" id="A0A6N2K2T6"/>
<sequence>MNIETKIRNIRFIGELCKFRIAPASTVFSCLKEIAFQSLMMLQEMVILLIVHKLCGRLIIGVHVQSNFAGDGKRRWTSLVARSQVMKAFTRSHGTHLCGCFTVCSTVASEVIH</sequence>
<accession>A0A6N2K2T6</accession>
<dbReference type="GO" id="GO:0005737">
    <property type="term" value="C:cytoplasm"/>
    <property type="evidence" value="ECO:0007669"/>
    <property type="project" value="TreeGrafter"/>
</dbReference>
<dbReference type="EMBL" id="CAADRP010000071">
    <property type="protein sequence ID" value="VFU22554.1"/>
    <property type="molecule type" value="Genomic_DNA"/>
</dbReference>
<dbReference type="PANTHER" id="PTHR12839">
    <property type="entry name" value="NONSENSE-MEDIATED MRNA DECAY PROTEIN 2 UP-FRAMESHIFT SUPPRESSOR 2"/>
    <property type="match status" value="1"/>
</dbReference>
<dbReference type="SUPFAM" id="SSF48371">
    <property type="entry name" value="ARM repeat"/>
    <property type="match status" value="1"/>
</dbReference>
<dbReference type="PANTHER" id="PTHR12839:SF7">
    <property type="entry name" value="REGULATOR OF NONSENSE TRANSCRIPTS 2"/>
    <property type="match status" value="1"/>
</dbReference>
<protein>
    <submittedName>
        <fullName evidence="1">Uncharacterized protein</fullName>
    </submittedName>
</protein>
<dbReference type="GO" id="GO:0000184">
    <property type="term" value="P:nuclear-transcribed mRNA catabolic process, nonsense-mediated decay"/>
    <property type="evidence" value="ECO:0007669"/>
    <property type="project" value="InterPro"/>
</dbReference>
<gene>
    <name evidence="1" type="ORF">SVIM_LOCUS25406</name>
</gene>
<organism evidence="1">
    <name type="scientific">Salix viminalis</name>
    <name type="common">Common osier</name>
    <name type="synonym">Basket willow</name>
    <dbReference type="NCBI Taxonomy" id="40686"/>
    <lineage>
        <taxon>Eukaryota</taxon>
        <taxon>Viridiplantae</taxon>
        <taxon>Streptophyta</taxon>
        <taxon>Embryophyta</taxon>
        <taxon>Tracheophyta</taxon>
        <taxon>Spermatophyta</taxon>
        <taxon>Magnoliopsida</taxon>
        <taxon>eudicotyledons</taxon>
        <taxon>Gunneridae</taxon>
        <taxon>Pentapetalae</taxon>
        <taxon>rosids</taxon>
        <taxon>fabids</taxon>
        <taxon>Malpighiales</taxon>
        <taxon>Salicaceae</taxon>
        <taxon>Saliceae</taxon>
        <taxon>Salix</taxon>
    </lineage>
</organism>
<evidence type="ECO:0000313" key="1">
    <source>
        <dbReference type="EMBL" id="VFU22554.1"/>
    </source>
</evidence>
<reference evidence="1" key="1">
    <citation type="submission" date="2019-03" db="EMBL/GenBank/DDBJ databases">
        <authorList>
            <person name="Mank J."/>
            <person name="Almeida P."/>
        </authorList>
    </citation>
    <scope>NUCLEOTIDE SEQUENCE</scope>
    <source>
        <strain evidence="1">78183</strain>
    </source>
</reference>
<dbReference type="InterPro" id="IPR016024">
    <property type="entry name" value="ARM-type_fold"/>
</dbReference>
<dbReference type="GO" id="GO:0035145">
    <property type="term" value="C:exon-exon junction complex"/>
    <property type="evidence" value="ECO:0007669"/>
    <property type="project" value="TreeGrafter"/>
</dbReference>
<proteinExistence type="predicted"/>
<name>A0A6N2K2T6_SALVM</name>